<dbReference type="RefSeq" id="XP_031004384.1">
    <property type="nucleotide sequence ID" value="XM_031151156.1"/>
</dbReference>
<keyword evidence="5" id="KW-0813">Transport</keyword>
<keyword evidence="12" id="KW-0249">Electron transport</keyword>
<dbReference type="OrthoDB" id="1470350at2759"/>
<evidence type="ECO:0000256" key="2">
    <source>
        <dbReference type="ARBA" id="ARBA00001971"/>
    </source>
</evidence>
<evidence type="ECO:0000313" key="22">
    <source>
        <dbReference type="Proteomes" id="UP000431533"/>
    </source>
</evidence>
<dbReference type="InterPro" id="IPR001433">
    <property type="entry name" value="OxRdtase_FAD/NAD-bd"/>
</dbReference>
<keyword evidence="9" id="KW-0479">Metal-binding</keyword>
<dbReference type="InterPro" id="IPR017972">
    <property type="entry name" value="Cyt_P450_CS"/>
</dbReference>
<feature type="compositionally biased region" description="Gly residues" evidence="17">
    <location>
        <begin position="1166"/>
        <end position="1175"/>
    </location>
</feature>
<comment type="cofactor">
    <cofactor evidence="2">
        <name>heme</name>
        <dbReference type="ChEBI" id="CHEBI:30413"/>
    </cofactor>
</comment>
<dbReference type="SUPFAM" id="SSF52343">
    <property type="entry name" value="Ferredoxin reductase-like, C-terminal NADP-linked domain"/>
    <property type="match status" value="1"/>
</dbReference>
<comment type="catalytic activity">
    <reaction evidence="16">
        <text>2 oxidized [cytochrome P450] + NADPH = 2 reduced [cytochrome P450] + NADP(+) + H(+)</text>
        <dbReference type="Rhea" id="RHEA:24040"/>
        <dbReference type="Rhea" id="RHEA-COMP:14627"/>
        <dbReference type="Rhea" id="RHEA-COMP:14628"/>
        <dbReference type="ChEBI" id="CHEBI:15378"/>
        <dbReference type="ChEBI" id="CHEBI:55376"/>
        <dbReference type="ChEBI" id="CHEBI:57783"/>
        <dbReference type="ChEBI" id="CHEBI:58349"/>
        <dbReference type="ChEBI" id="CHEBI:60344"/>
        <dbReference type="EC" id="1.6.2.4"/>
    </reaction>
</comment>
<keyword evidence="6" id="KW-0349">Heme</keyword>
<evidence type="ECO:0000256" key="1">
    <source>
        <dbReference type="ARBA" id="ARBA00001917"/>
    </source>
</evidence>
<evidence type="ECO:0000313" key="21">
    <source>
        <dbReference type="EMBL" id="TVY25596.1"/>
    </source>
</evidence>
<evidence type="ECO:0000259" key="20">
    <source>
        <dbReference type="PROSITE" id="PS51384"/>
    </source>
</evidence>
<reference evidence="21 22" key="1">
    <citation type="submission" date="2018-05" db="EMBL/GenBank/DDBJ databases">
        <title>Genome sequencing and assembly of the regulated plant pathogen Lachnellula willkommii and related sister species for the development of diagnostic species identification markers.</title>
        <authorList>
            <person name="Giroux E."/>
            <person name="Bilodeau G."/>
        </authorList>
    </citation>
    <scope>NUCLEOTIDE SEQUENCE [LARGE SCALE GENOMIC DNA]</scope>
    <source>
        <strain evidence="21 22">CBS 185.66</strain>
    </source>
</reference>
<dbReference type="PANTHER" id="PTHR19384">
    <property type="entry name" value="NITRIC OXIDE SYNTHASE-RELATED"/>
    <property type="match status" value="1"/>
</dbReference>
<feature type="domain" description="Flavodoxin-like" evidence="19">
    <location>
        <begin position="521"/>
        <end position="661"/>
    </location>
</feature>
<dbReference type="GO" id="GO:0016705">
    <property type="term" value="F:oxidoreductase activity, acting on paired donors, with incorporation or reduction of molecular oxygen"/>
    <property type="evidence" value="ECO:0007669"/>
    <property type="project" value="InterPro"/>
</dbReference>
<dbReference type="GO" id="GO:0020037">
    <property type="term" value="F:heme binding"/>
    <property type="evidence" value="ECO:0007669"/>
    <property type="project" value="InterPro"/>
</dbReference>
<evidence type="ECO:0000256" key="8">
    <source>
        <dbReference type="ARBA" id="ARBA00022643"/>
    </source>
</evidence>
<dbReference type="Pfam" id="PF00667">
    <property type="entry name" value="FAD_binding_1"/>
    <property type="match status" value="1"/>
</dbReference>
<dbReference type="PROSITE" id="PS51384">
    <property type="entry name" value="FAD_FR"/>
    <property type="match status" value="1"/>
</dbReference>
<dbReference type="PRINTS" id="PR00371">
    <property type="entry name" value="FPNCR"/>
</dbReference>
<dbReference type="GO" id="GO:0005506">
    <property type="term" value="F:iron ion binding"/>
    <property type="evidence" value="ECO:0007669"/>
    <property type="project" value="InterPro"/>
</dbReference>
<protein>
    <submittedName>
        <fullName evidence="21">Bifunctional cytochrome P450/NADPH--P450 reductase</fullName>
    </submittedName>
</protein>
<dbReference type="GO" id="GO:0010181">
    <property type="term" value="F:FMN binding"/>
    <property type="evidence" value="ECO:0007669"/>
    <property type="project" value="InterPro"/>
</dbReference>
<dbReference type="CDD" id="cd06206">
    <property type="entry name" value="bifunctional_CYPOR"/>
    <property type="match status" value="1"/>
</dbReference>
<evidence type="ECO:0000256" key="6">
    <source>
        <dbReference type="ARBA" id="ARBA00022617"/>
    </source>
</evidence>
<dbReference type="InterPro" id="IPR029039">
    <property type="entry name" value="Flavoprotein-like_sf"/>
</dbReference>
<dbReference type="InterPro" id="IPR008254">
    <property type="entry name" value="Flavodoxin/NO_synth"/>
</dbReference>
<accession>A0A8H8R0T7</accession>
<feature type="region of interest" description="Disordered" evidence="17">
    <location>
        <begin position="1165"/>
        <end position="1249"/>
    </location>
</feature>
<keyword evidence="8" id="KW-0288">FMN</keyword>
<dbReference type="InterPro" id="IPR039261">
    <property type="entry name" value="FNR_nucleotide-bd"/>
</dbReference>
<keyword evidence="14" id="KW-0408">Iron</keyword>
<name>A0A8H8R0T7_9HELO</name>
<comment type="similarity">
    <text evidence="4">In the N-terminal section; belongs to the cytochrome P450 family.</text>
</comment>
<organism evidence="21 22">
    <name type="scientific">Lachnellula hyalina</name>
    <dbReference type="NCBI Taxonomy" id="1316788"/>
    <lineage>
        <taxon>Eukaryota</taxon>
        <taxon>Fungi</taxon>
        <taxon>Dikarya</taxon>
        <taxon>Ascomycota</taxon>
        <taxon>Pezizomycotina</taxon>
        <taxon>Leotiomycetes</taxon>
        <taxon>Helotiales</taxon>
        <taxon>Lachnaceae</taxon>
        <taxon>Lachnellula</taxon>
    </lineage>
</organism>
<keyword evidence="18" id="KW-0472">Membrane</keyword>
<dbReference type="PANTHER" id="PTHR19384:SF127">
    <property type="entry name" value="BIFUNCTIONAL CYTOCHROME P450_NADPH--P450 REDUCTASE"/>
    <property type="match status" value="1"/>
</dbReference>
<keyword evidence="13" id="KW-0560">Oxidoreductase</keyword>
<dbReference type="GO" id="GO:0005829">
    <property type="term" value="C:cytosol"/>
    <property type="evidence" value="ECO:0007669"/>
    <property type="project" value="TreeGrafter"/>
</dbReference>
<keyword evidence="18" id="KW-1133">Transmembrane helix</keyword>
<dbReference type="Gene3D" id="1.10.630.10">
    <property type="entry name" value="Cytochrome P450"/>
    <property type="match status" value="1"/>
</dbReference>
<dbReference type="Pfam" id="PF00067">
    <property type="entry name" value="p450"/>
    <property type="match status" value="1"/>
</dbReference>
<keyword evidence="10" id="KW-0274">FAD</keyword>
<keyword evidence="22" id="KW-1185">Reference proteome</keyword>
<evidence type="ECO:0000256" key="10">
    <source>
        <dbReference type="ARBA" id="ARBA00022827"/>
    </source>
</evidence>
<gene>
    <name evidence="21" type="primary">CYP505</name>
    <name evidence="21" type="ORF">LHYA1_G006216</name>
</gene>
<dbReference type="SUPFAM" id="SSF48264">
    <property type="entry name" value="Cytochrome P450"/>
    <property type="match status" value="1"/>
</dbReference>
<feature type="domain" description="FAD-binding FR-type" evidence="20">
    <location>
        <begin position="695"/>
        <end position="933"/>
    </location>
</feature>
<dbReference type="FunFam" id="1.10.630.10:FF:000040">
    <property type="entry name" value="Bifunctional cytochrome P450/NADPH--P450 reductase"/>
    <property type="match status" value="1"/>
</dbReference>
<evidence type="ECO:0000259" key="19">
    <source>
        <dbReference type="PROSITE" id="PS50902"/>
    </source>
</evidence>
<dbReference type="Gene3D" id="1.20.990.10">
    <property type="entry name" value="NADPH-cytochrome p450 Reductase, Chain A, domain 3"/>
    <property type="match status" value="1"/>
</dbReference>
<dbReference type="InterPro" id="IPR017938">
    <property type="entry name" value="Riboflavin_synthase-like_b-brl"/>
</dbReference>
<dbReference type="Pfam" id="PF00175">
    <property type="entry name" value="NAD_binding_1"/>
    <property type="match status" value="1"/>
</dbReference>
<dbReference type="InterPro" id="IPR001094">
    <property type="entry name" value="Flavdoxin-like"/>
</dbReference>
<dbReference type="GO" id="GO:0004497">
    <property type="term" value="F:monooxygenase activity"/>
    <property type="evidence" value="ECO:0007669"/>
    <property type="project" value="UniProtKB-KW"/>
</dbReference>
<evidence type="ECO:0000256" key="16">
    <source>
        <dbReference type="ARBA" id="ARBA00049342"/>
    </source>
</evidence>
<dbReference type="InterPro" id="IPR023173">
    <property type="entry name" value="NADPH_Cyt_P450_Rdtase_alpha"/>
</dbReference>
<evidence type="ECO:0000256" key="13">
    <source>
        <dbReference type="ARBA" id="ARBA00023002"/>
    </source>
</evidence>
<evidence type="ECO:0000256" key="3">
    <source>
        <dbReference type="ARBA" id="ARBA00001974"/>
    </source>
</evidence>
<feature type="transmembrane region" description="Helical" evidence="18">
    <location>
        <begin position="1134"/>
        <end position="1157"/>
    </location>
</feature>
<keyword evidence="11" id="KW-0521">NADP</keyword>
<dbReference type="Gene3D" id="3.40.50.360">
    <property type="match status" value="1"/>
</dbReference>
<dbReference type="GO" id="GO:0003958">
    <property type="term" value="F:NADPH-hemoprotein reductase activity"/>
    <property type="evidence" value="ECO:0007669"/>
    <property type="project" value="UniProtKB-EC"/>
</dbReference>
<proteinExistence type="inferred from homology"/>
<dbReference type="InterPro" id="IPR001709">
    <property type="entry name" value="Flavoprot_Pyr_Nucl_cyt_Rdtase"/>
</dbReference>
<keyword evidence="7" id="KW-0285">Flavoprotein</keyword>
<evidence type="ECO:0000256" key="15">
    <source>
        <dbReference type="ARBA" id="ARBA00023033"/>
    </source>
</evidence>
<dbReference type="Gene3D" id="2.40.30.10">
    <property type="entry name" value="Translation factors"/>
    <property type="match status" value="1"/>
</dbReference>
<dbReference type="InterPro" id="IPR036396">
    <property type="entry name" value="Cyt_P450_sf"/>
</dbReference>
<dbReference type="GeneID" id="41986414"/>
<dbReference type="Pfam" id="PF00258">
    <property type="entry name" value="Flavodoxin_1"/>
    <property type="match status" value="1"/>
</dbReference>
<dbReference type="PRINTS" id="PR00369">
    <property type="entry name" value="FLAVODOXIN"/>
</dbReference>
<keyword evidence="15" id="KW-0503">Monooxygenase</keyword>
<dbReference type="SUPFAM" id="SSF63380">
    <property type="entry name" value="Riboflavin synthase domain-like"/>
    <property type="match status" value="1"/>
</dbReference>
<dbReference type="AlphaFoldDB" id="A0A8H8R0T7"/>
<dbReference type="SUPFAM" id="SSF52218">
    <property type="entry name" value="Flavoproteins"/>
    <property type="match status" value="1"/>
</dbReference>
<dbReference type="PROSITE" id="PS50902">
    <property type="entry name" value="FLAVODOXIN_LIKE"/>
    <property type="match status" value="1"/>
</dbReference>
<dbReference type="PROSITE" id="PS00086">
    <property type="entry name" value="CYTOCHROME_P450"/>
    <property type="match status" value="1"/>
</dbReference>
<comment type="cofactor">
    <cofactor evidence="1">
        <name>FMN</name>
        <dbReference type="ChEBI" id="CHEBI:58210"/>
    </cofactor>
</comment>
<dbReference type="Gene3D" id="3.40.50.80">
    <property type="entry name" value="Nucleotide-binding domain of ferredoxin-NADP reductase (FNR) module"/>
    <property type="match status" value="1"/>
</dbReference>
<evidence type="ECO:0000256" key="12">
    <source>
        <dbReference type="ARBA" id="ARBA00022982"/>
    </source>
</evidence>
<sequence>MSCPVHSEANGTVLVQEAKTSSPTKLIPIPQPPDHYFGLLGNLPDIDPEFPMRSLWHLADLYGPIVKLKIGQPVVLLSNQEFINEMCDQDRFEKKPNVVLMEVRALLGDGLFTAKPGEANWGKAHRLLIPLFGPLGIKNMFDDMMDISSQMILKWDRQGPDHAIDCSDNFTRLAFDTIGLCSFSYRFNEFYLEQAHPFAQQMADVLIESGKRASRPGFLNQWYYTDERRRQENVQKMHELTDEIIAERKRNPQPDSKDLLNTMLNSVDRETGEKLSDENIRFNMCTFLVAGHETTSATLSFCYYQLAKHPDKLHKAYREVDEVLGNNILEYSHITKLKYIDACLKETLRLSNPIGAFNVSPKEDTIIGGKYFVTKDTVLQANLKGLHTDTKVWGEDVDEFRPERMLDGCFQALPPNSWKPFGNGMRACIGRAFAEQEMIMNVALVLQRFQIELADPAYELQLKSTLTTKPLDFEIKVRRRPGKVFTTGVPPGIPSEVARKYHDPSAHVGENRDVSSKLSPITVLFGGNSGTCEGFAQDIDSKAAGYGLQANVRSLDSATENLPIDQPIVIISASYEGKPPDNARKFVTWLEQFKGADKLENVKYAVFGVGNSDWASTFHRIPKFLDENIASRGATRFLEAGYTDVKTDLVGPWEDWSERLWETLGAHSGTTRVAGESTISVSVQSDQITQILGGEEMTLGTVVANNELVGTEVGPAKKHMEVRLPKGDEYTAGDYLVVLPRNPEQTVRRILNHFGLSDTDVMSITGSRKKFLPKTPTTIGHFLSTVVELSTPITKRQAEALMAYASAERQSAIAELKEDAVYQTYLQERYSIIDVIEKFQLNVPFSTYIDMLQPLTPRKFSISSSPICSSNRSSTTGKDHAYIASITYDVFEAPAWSGRNTFCGVASTFLASRRSGDKIPCSVRPTKVGFRLPTSLETPIIMIAVGTGLAPMRAFIQERAAIIEVGVRKLGRAILFFGCRHEDKDYIYKDELREWETKGVVEVKTAFSRMGDPPKHVQDLVWENRNKIADLFQAGAKIFLCGSAARLGRSAAEVCKKIHRERSGCGEKEADDWLETMKEDRYSAYIIFFSGTALPTYLPRRITTAMDVTDLLNLVARKTKTKYPKKKSKVKPGIIAAIVVIVIVVIIIACIVAFFVIRNKKKKKAGFGGGKIEGGPGHHVEQGTPMVAPPGGNNSYQPLQHQPEHLPPQGYPQQSYPMAGAQGYGEGGYPPGQQATGHTGAANDYYRQQ</sequence>
<dbReference type="Proteomes" id="UP000431533">
    <property type="component" value="Unassembled WGS sequence"/>
</dbReference>
<dbReference type="GO" id="GO:0050660">
    <property type="term" value="F:flavin adenine dinucleotide binding"/>
    <property type="evidence" value="ECO:0007669"/>
    <property type="project" value="TreeGrafter"/>
</dbReference>
<evidence type="ECO:0000256" key="14">
    <source>
        <dbReference type="ARBA" id="ARBA00023004"/>
    </source>
</evidence>
<evidence type="ECO:0000256" key="9">
    <source>
        <dbReference type="ARBA" id="ARBA00022723"/>
    </source>
</evidence>
<evidence type="ECO:0000256" key="11">
    <source>
        <dbReference type="ARBA" id="ARBA00022857"/>
    </source>
</evidence>
<evidence type="ECO:0000256" key="18">
    <source>
        <dbReference type="SAM" id="Phobius"/>
    </source>
</evidence>
<evidence type="ECO:0000256" key="17">
    <source>
        <dbReference type="SAM" id="MobiDB-lite"/>
    </source>
</evidence>
<comment type="caution">
    <text evidence="21">The sequence shown here is derived from an EMBL/GenBank/DDBJ whole genome shotgun (WGS) entry which is preliminary data.</text>
</comment>
<dbReference type="EMBL" id="QGMH01000091">
    <property type="protein sequence ID" value="TVY25596.1"/>
    <property type="molecule type" value="Genomic_DNA"/>
</dbReference>
<keyword evidence="18" id="KW-0812">Transmembrane</keyword>
<comment type="cofactor">
    <cofactor evidence="3">
        <name>FAD</name>
        <dbReference type="ChEBI" id="CHEBI:57692"/>
    </cofactor>
</comment>
<evidence type="ECO:0000256" key="5">
    <source>
        <dbReference type="ARBA" id="ARBA00022448"/>
    </source>
</evidence>
<dbReference type="InterPro" id="IPR003097">
    <property type="entry name" value="CysJ-like_FAD-binding"/>
</dbReference>
<dbReference type="InterPro" id="IPR001128">
    <property type="entry name" value="Cyt_P450"/>
</dbReference>
<evidence type="ECO:0000256" key="4">
    <source>
        <dbReference type="ARBA" id="ARBA00010018"/>
    </source>
</evidence>
<dbReference type="CDD" id="cd11068">
    <property type="entry name" value="CYP120A1"/>
    <property type="match status" value="1"/>
</dbReference>
<evidence type="ECO:0000256" key="7">
    <source>
        <dbReference type="ARBA" id="ARBA00022630"/>
    </source>
</evidence>
<dbReference type="InterPro" id="IPR017927">
    <property type="entry name" value="FAD-bd_FR_type"/>
</dbReference>